<protein>
    <recommendedName>
        <fullName evidence="2">Transcobalamin-like C-terminal domain-containing protein</fullName>
    </recommendedName>
</protein>
<feature type="transmembrane region" description="Helical" evidence="1">
    <location>
        <begin position="7"/>
        <end position="27"/>
    </location>
</feature>
<keyword evidence="1" id="KW-1133">Transmembrane helix</keyword>
<evidence type="ECO:0000313" key="3">
    <source>
        <dbReference type="EMBL" id="OGM25657.1"/>
    </source>
</evidence>
<accession>A0A1F7YE93</accession>
<proteinExistence type="predicted"/>
<reference evidence="3 4" key="1">
    <citation type="journal article" date="2016" name="Nat. Commun.">
        <title>Thousands of microbial genomes shed light on interconnected biogeochemical processes in an aquifer system.</title>
        <authorList>
            <person name="Anantharaman K."/>
            <person name="Brown C.T."/>
            <person name="Hug L.A."/>
            <person name="Sharon I."/>
            <person name="Castelle C.J."/>
            <person name="Probst A.J."/>
            <person name="Thomas B.C."/>
            <person name="Singh A."/>
            <person name="Wilkins M.J."/>
            <person name="Karaoz U."/>
            <person name="Brodie E.L."/>
            <person name="Williams K.H."/>
            <person name="Hubbard S.S."/>
            <person name="Banfield J.F."/>
        </authorList>
    </citation>
    <scope>NUCLEOTIDE SEQUENCE [LARGE SCALE GENOMIC DNA]</scope>
</reference>
<keyword evidence="1" id="KW-0812">Transmembrane</keyword>
<evidence type="ECO:0000259" key="2">
    <source>
        <dbReference type="Pfam" id="PF14478"/>
    </source>
</evidence>
<dbReference type="EMBL" id="MGGI01000021">
    <property type="protein sequence ID" value="OGM25657.1"/>
    <property type="molecule type" value="Genomic_DNA"/>
</dbReference>
<keyword evidence="1" id="KW-0472">Membrane</keyword>
<dbReference type="Pfam" id="PF14478">
    <property type="entry name" value="DUF4430"/>
    <property type="match status" value="1"/>
</dbReference>
<gene>
    <name evidence="3" type="ORF">A2627_04425</name>
</gene>
<dbReference type="InterPro" id="IPR027954">
    <property type="entry name" value="Transcobalamin-like_C"/>
</dbReference>
<dbReference type="AlphaFoldDB" id="A0A1F7YE93"/>
<comment type="caution">
    <text evidence="3">The sequence shown here is derived from an EMBL/GenBank/DDBJ whole genome shotgun (WGS) entry which is preliminary data.</text>
</comment>
<dbReference type="Proteomes" id="UP000178851">
    <property type="component" value="Unassembled WGS sequence"/>
</dbReference>
<name>A0A1F7YE93_9BACT</name>
<sequence>MNKFFKIIFFSVISIVFVIIFITFKPFSTPTSTQQMIVDNKSDKFVYKGQNGLDALTLLKNKVKVEQDNSELVVSINSRKADNAKHEYWAFYVNDKLATVGPASYQTSDLDIITWKIDKY</sequence>
<evidence type="ECO:0000256" key="1">
    <source>
        <dbReference type="SAM" id="Phobius"/>
    </source>
</evidence>
<feature type="domain" description="Transcobalamin-like C-terminal" evidence="2">
    <location>
        <begin position="54"/>
        <end position="118"/>
    </location>
</feature>
<organism evidence="3 4">
    <name type="scientific">Candidatus Woesebacteria bacterium RIFCSPHIGHO2_01_FULL_39_28</name>
    <dbReference type="NCBI Taxonomy" id="1802496"/>
    <lineage>
        <taxon>Bacteria</taxon>
        <taxon>Candidatus Woeseibacteriota</taxon>
    </lineage>
</organism>
<evidence type="ECO:0000313" key="4">
    <source>
        <dbReference type="Proteomes" id="UP000178851"/>
    </source>
</evidence>
<dbReference type="Gene3D" id="2.170.130.30">
    <property type="match status" value="1"/>
</dbReference>